<dbReference type="GO" id="GO:0008270">
    <property type="term" value="F:zinc ion binding"/>
    <property type="evidence" value="ECO:0007669"/>
    <property type="project" value="UniProtKB-UniRule"/>
</dbReference>
<evidence type="ECO:0000256" key="4">
    <source>
        <dbReference type="ARBA" id="ARBA00022833"/>
    </source>
</evidence>
<dbReference type="PANTHER" id="PTHR10127">
    <property type="entry name" value="DISCOIDIN, CUB, EGF, LAMININ , AND ZINC METALLOPROTEASE DOMAIN CONTAINING"/>
    <property type="match status" value="1"/>
</dbReference>
<evidence type="ECO:0000256" key="8">
    <source>
        <dbReference type="RuleBase" id="RU361183"/>
    </source>
</evidence>
<feature type="binding site" evidence="7">
    <location>
        <position position="126"/>
    </location>
    <ligand>
        <name>Zn(2+)</name>
        <dbReference type="ChEBI" id="CHEBI:29105"/>
        <note>catalytic</note>
    </ligand>
</feature>
<dbReference type="InterPro" id="IPR024079">
    <property type="entry name" value="MetalloPept_cat_dom_sf"/>
</dbReference>
<evidence type="ECO:0000256" key="3">
    <source>
        <dbReference type="ARBA" id="ARBA00022801"/>
    </source>
</evidence>
<dbReference type="GO" id="GO:0006508">
    <property type="term" value="P:proteolysis"/>
    <property type="evidence" value="ECO:0007669"/>
    <property type="project" value="UniProtKB-KW"/>
</dbReference>
<evidence type="ECO:0000256" key="2">
    <source>
        <dbReference type="ARBA" id="ARBA00022723"/>
    </source>
</evidence>
<feature type="binding site" evidence="7">
    <location>
        <position position="132"/>
    </location>
    <ligand>
        <name>Zn(2+)</name>
        <dbReference type="ChEBI" id="CHEBI:29105"/>
        <note>catalytic</note>
    </ligand>
</feature>
<dbReference type="AlphaFoldDB" id="A0A0N4ZLZ2"/>
<evidence type="ECO:0000256" key="7">
    <source>
        <dbReference type="PROSITE-ProRule" id="PRU01211"/>
    </source>
</evidence>
<evidence type="ECO:0000259" key="9">
    <source>
        <dbReference type="PROSITE" id="PS51864"/>
    </source>
</evidence>
<dbReference type="PRINTS" id="PR00480">
    <property type="entry name" value="ASTACIN"/>
</dbReference>
<dbReference type="Proteomes" id="UP000038045">
    <property type="component" value="Unplaced"/>
</dbReference>
<evidence type="ECO:0000256" key="1">
    <source>
        <dbReference type="ARBA" id="ARBA00022670"/>
    </source>
</evidence>
<feature type="active site" evidence="7">
    <location>
        <position position="123"/>
    </location>
</feature>
<organism evidence="10 11">
    <name type="scientific">Parastrongyloides trichosuri</name>
    <name type="common">Possum-specific nematode worm</name>
    <dbReference type="NCBI Taxonomy" id="131310"/>
    <lineage>
        <taxon>Eukaryota</taxon>
        <taxon>Metazoa</taxon>
        <taxon>Ecdysozoa</taxon>
        <taxon>Nematoda</taxon>
        <taxon>Chromadorea</taxon>
        <taxon>Rhabditida</taxon>
        <taxon>Tylenchina</taxon>
        <taxon>Panagrolaimomorpha</taxon>
        <taxon>Strongyloidoidea</taxon>
        <taxon>Strongyloididae</taxon>
        <taxon>Parastrongyloides</taxon>
    </lineage>
</organism>
<proteinExistence type="predicted"/>
<evidence type="ECO:0000313" key="10">
    <source>
        <dbReference type="Proteomes" id="UP000038045"/>
    </source>
</evidence>
<evidence type="ECO:0000256" key="6">
    <source>
        <dbReference type="ARBA" id="ARBA00023157"/>
    </source>
</evidence>
<keyword evidence="1 7" id="KW-0645">Protease</keyword>
<accession>A0A0N4ZLZ2</accession>
<feature type="domain" description="Peptidase M12A" evidence="9">
    <location>
        <begin position="27"/>
        <end position="222"/>
    </location>
</feature>
<dbReference type="InterPro" id="IPR006026">
    <property type="entry name" value="Peptidase_Metallo"/>
</dbReference>
<comment type="caution">
    <text evidence="7">Lacks conserved residue(s) required for the propagation of feature annotation.</text>
</comment>
<dbReference type="STRING" id="131310.A0A0N4ZLZ2"/>
<keyword evidence="6" id="KW-1015">Disulfide bond</keyword>
<keyword evidence="4 7" id="KW-0862">Zinc</keyword>
<feature type="binding site" evidence="7">
    <location>
        <position position="122"/>
    </location>
    <ligand>
        <name>Zn(2+)</name>
        <dbReference type="ChEBI" id="CHEBI:29105"/>
        <note>catalytic</note>
    </ligand>
</feature>
<dbReference type="PANTHER" id="PTHR10127:SF780">
    <property type="entry name" value="METALLOENDOPEPTIDASE"/>
    <property type="match status" value="1"/>
</dbReference>
<dbReference type="GO" id="GO:0004222">
    <property type="term" value="F:metalloendopeptidase activity"/>
    <property type="evidence" value="ECO:0007669"/>
    <property type="project" value="UniProtKB-UniRule"/>
</dbReference>
<name>A0A0N4ZLZ2_PARTI</name>
<dbReference type="WBParaSite" id="PTRK_0000953000.1">
    <property type="protein sequence ID" value="PTRK_0000953000.1"/>
    <property type="gene ID" value="PTRK_0000953000"/>
</dbReference>
<protein>
    <recommendedName>
        <fullName evidence="8">Metalloendopeptidase</fullName>
        <ecNumber evidence="8">3.4.24.-</ecNumber>
    </recommendedName>
</protein>
<sequence length="430" mass="49874">VSYLCRFYIKTFSYTKNIKNNLKNDEKTISKRGIYIGPWLWNTTITYFIEYSLVHQAKIREAFKELEEKTCLKFENVKNKKDAEIVFEKANECSSIIGRRYDKQTLVKLTDSCSRSKRTVKHEIGHAIGLDHEHQDTNRDDYITVKATLFKNSLDIRRSANFSNLRVRYDYGSVMHYGSGHYSKGGKDSIFVKHIEPFNKVIGRGSAYSFSDIKKINKLYCNLSCESGFGSNCANGGYHYNGKSCLHCICPKNFKEYTCRKIQFFKDKKICNETEQNATEKIKEIHEFGKKTCLFLIKASKGHRVRIKLSRVKTKDIGVCEEGQGLEIKYLKDKGITGLALCGFYHDIEIVSEGEEVYVEYNGLENDNLFSLEYKEVEDNFLYKYAEVKYKGKCISEDSTKIFHDKQKYGCYTLQTDFLNDSIQISNYGY</sequence>
<keyword evidence="10" id="KW-1185">Reference proteome</keyword>
<evidence type="ECO:0000313" key="11">
    <source>
        <dbReference type="WBParaSite" id="PTRK_0000953000.1"/>
    </source>
</evidence>
<dbReference type="SUPFAM" id="SSF55486">
    <property type="entry name" value="Metalloproteases ('zincins'), catalytic domain"/>
    <property type="match status" value="1"/>
</dbReference>
<keyword evidence="2 7" id="KW-0479">Metal-binding</keyword>
<keyword evidence="3 7" id="KW-0378">Hydrolase</keyword>
<comment type="cofactor">
    <cofactor evidence="7 8">
        <name>Zn(2+)</name>
        <dbReference type="ChEBI" id="CHEBI:29105"/>
    </cofactor>
    <text evidence="7 8">Binds 1 zinc ion per subunit.</text>
</comment>
<evidence type="ECO:0000256" key="5">
    <source>
        <dbReference type="ARBA" id="ARBA00023049"/>
    </source>
</evidence>
<dbReference type="EC" id="3.4.24.-" evidence="8"/>
<keyword evidence="5 7" id="KW-0482">Metalloprotease</keyword>
<dbReference type="Pfam" id="PF01400">
    <property type="entry name" value="Astacin"/>
    <property type="match status" value="1"/>
</dbReference>
<dbReference type="Gene3D" id="3.40.390.10">
    <property type="entry name" value="Collagenase (Catalytic Domain)"/>
    <property type="match status" value="1"/>
</dbReference>
<dbReference type="PROSITE" id="PS51864">
    <property type="entry name" value="ASTACIN"/>
    <property type="match status" value="1"/>
</dbReference>
<reference evidence="11" key="1">
    <citation type="submission" date="2017-02" db="UniProtKB">
        <authorList>
            <consortium name="WormBaseParasite"/>
        </authorList>
    </citation>
    <scope>IDENTIFICATION</scope>
</reference>
<dbReference type="SMART" id="SM00235">
    <property type="entry name" value="ZnMc"/>
    <property type="match status" value="1"/>
</dbReference>
<dbReference type="InterPro" id="IPR001506">
    <property type="entry name" value="Peptidase_M12A"/>
</dbReference>